<protein>
    <submittedName>
        <fullName evidence="2">Uncharacterized protein</fullName>
    </submittedName>
</protein>
<dbReference type="InterPro" id="IPR015943">
    <property type="entry name" value="WD40/YVTN_repeat-like_dom_sf"/>
</dbReference>
<keyword evidence="3" id="KW-1185">Reference proteome</keyword>
<organism evidence="2 3">
    <name type="scientific">Cohnella phaseoli</name>
    <dbReference type="NCBI Taxonomy" id="456490"/>
    <lineage>
        <taxon>Bacteria</taxon>
        <taxon>Bacillati</taxon>
        <taxon>Bacillota</taxon>
        <taxon>Bacilli</taxon>
        <taxon>Bacillales</taxon>
        <taxon>Paenibacillaceae</taxon>
        <taxon>Cohnella</taxon>
    </lineage>
</organism>
<keyword evidence="1" id="KW-0732">Signal</keyword>
<dbReference type="AlphaFoldDB" id="A0A3D9HYS5"/>
<proteinExistence type="predicted"/>
<gene>
    <name evidence="2" type="ORF">DFP98_14716</name>
</gene>
<dbReference type="Gene3D" id="2.130.10.10">
    <property type="entry name" value="YVTN repeat-like/Quinoprotein amine dehydrogenase"/>
    <property type="match status" value="1"/>
</dbReference>
<feature type="signal peptide" evidence="1">
    <location>
        <begin position="1"/>
        <end position="27"/>
    </location>
</feature>
<name>A0A3D9HYS5_9BACL</name>
<dbReference type="RefSeq" id="WP_116065407.1">
    <property type="nucleotide sequence ID" value="NZ_QRDZ01000047.1"/>
</dbReference>
<comment type="caution">
    <text evidence="2">The sequence shown here is derived from an EMBL/GenBank/DDBJ whole genome shotgun (WGS) entry which is preliminary data.</text>
</comment>
<evidence type="ECO:0000313" key="2">
    <source>
        <dbReference type="EMBL" id="RED54654.1"/>
    </source>
</evidence>
<reference evidence="2 3" key="1">
    <citation type="submission" date="2018-07" db="EMBL/GenBank/DDBJ databases">
        <title>Genomic Encyclopedia of Type Strains, Phase III (KMG-III): the genomes of soil and plant-associated and newly described type strains.</title>
        <authorList>
            <person name="Whitman W."/>
        </authorList>
    </citation>
    <scope>NUCLEOTIDE SEQUENCE [LARGE SCALE GENOMIC DNA]</scope>
    <source>
        <strain evidence="2 3">CECT 7287</strain>
    </source>
</reference>
<dbReference type="Proteomes" id="UP000256977">
    <property type="component" value="Unassembled WGS sequence"/>
</dbReference>
<evidence type="ECO:0000313" key="3">
    <source>
        <dbReference type="Proteomes" id="UP000256977"/>
    </source>
</evidence>
<dbReference type="OrthoDB" id="128536at2"/>
<sequence length="855" mass="95462">MFNTTKRTKLAAGALAAAMLFSLPVGQAFGAAGKPAGAQYQTYQLEATPTKHVSYYKAGVTLPETIAWVTTKDDLTFLPAAVTGDVTSAIKDADGIYWIGTTNGLQRVNFKEKDARDIVQYMAGPRYMYGGDDVVTGLASDGQGGVWVRTASGVTHIELRMKTILDKTQVYEKLNDSVQDRRGMVTGTEYTFTPDSGQTGIDFDMGSFTSNPKTDDNDGLWTSMYAIGEIFRYRTLKAEGANQSEIDAAKADAVRATKAVLLLDYVSGRGNGFPARSYMLTSENAAQTTTGDDYGYQSQNGFWFHHRVSVTDAVYAASNPIIPTMQRSDSVQPIGYSIVRVTKDSVKKSGDRLFPSGGTNVLNYNGIGLSQEAIDELNTTRPVGQKLGIDIKTKVDTVDGVDVYQVMPVITAKTNNNQADEDKTTSASNPPLFQLTVPVYEQIPTFFNDLFPSSAIGSNGFIDMNQIVYKADTSSDEVAGHSALFFTAYKYLCDDSSDAQLSELKNYVVEATHRMANLILKNDNYYIEDATGKSTQWSRWLAKYFNDGTGDMQSQAQWSSKVGVDANGDDALSYGFEDGPLNALQLMAFLKTASTVTAEAYPLDSARYQAAYDMAFDGEYSKAEPYANGKGYIHLAQEYIERRLIRQATNAYNHMGNEIVTRNNYRYTGNQQKDSNINSTLHNDWTQYINYSDEELGWFPVYQLVLQEQDSARRAEIVAAFDQWYENEVREENPFYTFLYQLAHPEDTTVDIASAVRYMYRMPEYLVSLPAQYNRQDVLFIENGDRDKLDKQLNYALPTDERRVMKNNGNPFRTDEGKYSVDPNFNYTYKTMESGTIVTLPYWLGRYFGIIEEAK</sequence>
<evidence type="ECO:0000256" key="1">
    <source>
        <dbReference type="SAM" id="SignalP"/>
    </source>
</evidence>
<dbReference type="EMBL" id="QRDZ01000047">
    <property type="protein sequence ID" value="RED54654.1"/>
    <property type="molecule type" value="Genomic_DNA"/>
</dbReference>
<feature type="chain" id="PRO_5038685033" evidence="1">
    <location>
        <begin position="28"/>
        <end position="855"/>
    </location>
</feature>
<accession>A0A3D9HYS5</accession>